<sequence>MDIAELKEICYAKRDEAGAAKMEAYMRNQFSFLGIRAPERKQILKTFLEQAELDDFGLTLAVELYQEPEREFQYLANDLLGRFAKKQDADAILVYEKLITMKSWWDTVDSLASSAVGKHFQKYPELIEVYNAKWLESDNIWLNRTTLIFQLSYKEKTDANLLFANCARLAGSDEFFIQKAIGWGLRQYAKVDPEAVRAFVEQQELAPLSKREALKHLNELF</sequence>
<evidence type="ECO:0000313" key="2">
    <source>
        <dbReference type="Proteomes" id="UP000019249"/>
    </source>
</evidence>
<gene>
    <name evidence="1" type="ORF">MFLO_00170</name>
</gene>
<dbReference type="InterPro" id="IPR016024">
    <property type="entry name" value="ARM-type_fold"/>
</dbReference>
<dbReference type="PANTHER" id="PTHR34070:SF1">
    <property type="entry name" value="DNA ALKYLATION REPAIR PROTEIN"/>
    <property type="match status" value="1"/>
</dbReference>
<evidence type="ECO:0008006" key="3">
    <source>
        <dbReference type="Google" id="ProtNLM"/>
    </source>
</evidence>
<dbReference type="SUPFAM" id="SSF48371">
    <property type="entry name" value="ARM repeat"/>
    <property type="match status" value="1"/>
</dbReference>
<proteinExistence type="predicted"/>
<reference evidence="1 2" key="1">
    <citation type="journal article" date="2014" name="Int. J. Syst. Evol. Microbiol.">
        <title>Listeria floridensis sp. nov., Listeria aquatica sp. nov., Listeria cornellensis sp. nov., Listeria riparia sp. nov. and Listeria grandensis sp. nov., from agricultural and natural environments.</title>
        <authorList>
            <person name="den Bakker H.C."/>
            <person name="Warchocki S."/>
            <person name="Wright E.M."/>
            <person name="Allred A.F."/>
            <person name="Ahlstrom C."/>
            <person name="Manuel C.S."/>
            <person name="Stasiewicz M.J."/>
            <person name="Burrell A."/>
            <person name="Roof S."/>
            <person name="Strawn L."/>
            <person name="Fortes E.D."/>
            <person name="Nightingale K.K."/>
            <person name="Kephart D."/>
            <person name="Wiedmann M."/>
        </authorList>
    </citation>
    <scope>NUCLEOTIDE SEQUENCE [LARGE SCALE GENOMIC DNA]</scope>
    <source>
        <strain evidence="1 2">FSL S10-1187</strain>
    </source>
</reference>
<dbReference type="Pfam" id="PF08713">
    <property type="entry name" value="DNA_alkylation"/>
    <property type="match status" value="1"/>
</dbReference>
<accession>A0ABN0RIB9</accession>
<organism evidence="1 2">
    <name type="scientific">Listeria floridensis FSL S10-1187</name>
    <dbReference type="NCBI Taxonomy" id="1265817"/>
    <lineage>
        <taxon>Bacteria</taxon>
        <taxon>Bacillati</taxon>
        <taxon>Bacillota</taxon>
        <taxon>Bacilli</taxon>
        <taxon>Bacillales</taxon>
        <taxon>Listeriaceae</taxon>
        <taxon>Listeria</taxon>
    </lineage>
</organism>
<name>A0ABN0RIB9_9LIST</name>
<keyword evidence="2" id="KW-1185">Reference proteome</keyword>
<protein>
    <recommendedName>
        <fullName evidence="3">DNA alkylation repair protein</fullName>
    </recommendedName>
</protein>
<dbReference type="InterPro" id="IPR014825">
    <property type="entry name" value="DNA_alkylation"/>
</dbReference>
<dbReference type="Gene3D" id="1.25.10.90">
    <property type="match status" value="1"/>
</dbReference>
<dbReference type="Proteomes" id="UP000019249">
    <property type="component" value="Unassembled WGS sequence"/>
</dbReference>
<evidence type="ECO:0000313" key="1">
    <source>
        <dbReference type="EMBL" id="EUJ33622.1"/>
    </source>
</evidence>
<dbReference type="CDD" id="cd07064">
    <property type="entry name" value="AlkD_like_1"/>
    <property type="match status" value="1"/>
</dbReference>
<dbReference type="PANTHER" id="PTHR34070">
    <property type="entry name" value="ARMADILLO-TYPE FOLD"/>
    <property type="match status" value="1"/>
</dbReference>
<dbReference type="EMBL" id="AODF01000001">
    <property type="protein sequence ID" value="EUJ33622.1"/>
    <property type="molecule type" value="Genomic_DNA"/>
</dbReference>
<comment type="caution">
    <text evidence="1">The sequence shown here is derived from an EMBL/GenBank/DDBJ whole genome shotgun (WGS) entry which is preliminary data.</text>
</comment>